<evidence type="ECO:0000256" key="3">
    <source>
        <dbReference type="SAM" id="MobiDB-lite"/>
    </source>
</evidence>
<feature type="compositionally biased region" description="Basic and acidic residues" evidence="3">
    <location>
        <begin position="1"/>
        <end position="13"/>
    </location>
</feature>
<dbReference type="AlphaFoldDB" id="A0AAV3PA66"/>
<dbReference type="PANTHER" id="PTHR31174:SF7">
    <property type="entry name" value="LATE EMBRYOGENESIS ABUNDANT PROTEIN 31-RELATED"/>
    <property type="match status" value="1"/>
</dbReference>
<dbReference type="EMBL" id="BAABME010001203">
    <property type="protein sequence ID" value="GAA0148216.1"/>
    <property type="molecule type" value="Genomic_DNA"/>
</dbReference>
<name>A0AAV3PA66_LITER</name>
<keyword evidence="6" id="KW-1185">Reference proteome</keyword>
<dbReference type="Proteomes" id="UP001454036">
    <property type="component" value="Unassembled WGS sequence"/>
</dbReference>
<feature type="domain" description="SMP" evidence="4">
    <location>
        <begin position="22"/>
        <end position="76"/>
    </location>
</feature>
<dbReference type="PANTHER" id="PTHR31174">
    <property type="entry name" value="SEED MATURATION FAMILY PROTEIN"/>
    <property type="match status" value="1"/>
</dbReference>
<sequence>MSQEQPRRPKEKQQGGNNKDPIKYGDVFQVSGELKEKPIAPGDAAMMQNVEVRVLGQPQTGGPADAMQLAAARNVSAGLVGQQDVTEIARREGVTVMETDVPGSRIVTEAVGGQVIGQFVQAVPVPKGVEGGDVHQTNITIGEALEAAGKTMGNRPLDQSDAVAIQAAEARATGVNGLTPGGIGAAAQAALAYNYSVPQDEDKVKLGDVLKDATTKLAADKVATREDAEGVMTAEMHYNPQMVMKADGVAASVTAAARINEKGVDMDAST</sequence>
<evidence type="ECO:0000256" key="2">
    <source>
        <dbReference type="ARBA" id="ARBA00022737"/>
    </source>
</evidence>
<protein>
    <recommendedName>
        <fullName evidence="4">SMP domain-containing protein</fullName>
    </recommendedName>
</protein>
<comment type="similarity">
    <text evidence="1">Belongs to the LEA type SMP family.</text>
</comment>
<feature type="domain" description="SMP" evidence="4">
    <location>
        <begin position="139"/>
        <end position="194"/>
    </location>
</feature>
<feature type="region of interest" description="Disordered" evidence="3">
    <location>
        <begin position="1"/>
        <end position="27"/>
    </location>
</feature>
<comment type="caution">
    <text evidence="5">The sequence shown here is derived from an EMBL/GenBank/DDBJ whole genome shotgun (WGS) entry which is preliminary data.</text>
</comment>
<evidence type="ECO:0000256" key="1">
    <source>
        <dbReference type="ARBA" id="ARBA00010733"/>
    </source>
</evidence>
<keyword evidence="2" id="KW-0677">Repeat</keyword>
<reference evidence="5 6" key="1">
    <citation type="submission" date="2024-01" db="EMBL/GenBank/DDBJ databases">
        <title>The complete chloroplast genome sequence of Lithospermum erythrorhizon: insights into the phylogenetic relationship among Boraginaceae species and the maternal lineages of purple gromwells.</title>
        <authorList>
            <person name="Okada T."/>
            <person name="Watanabe K."/>
        </authorList>
    </citation>
    <scope>NUCLEOTIDE SEQUENCE [LARGE SCALE GENOMIC DNA]</scope>
</reference>
<proteinExistence type="inferred from homology"/>
<gene>
    <name evidence="5" type="ORF">LIER_07723</name>
</gene>
<dbReference type="InterPro" id="IPR042971">
    <property type="entry name" value="LEA_SMP"/>
</dbReference>
<accession>A0AAV3PA66</accession>
<evidence type="ECO:0000259" key="4">
    <source>
        <dbReference type="Pfam" id="PF04927"/>
    </source>
</evidence>
<evidence type="ECO:0000313" key="5">
    <source>
        <dbReference type="EMBL" id="GAA0148216.1"/>
    </source>
</evidence>
<dbReference type="InterPro" id="IPR007011">
    <property type="entry name" value="LEA_SMP_dom"/>
</dbReference>
<organism evidence="5 6">
    <name type="scientific">Lithospermum erythrorhizon</name>
    <name type="common">Purple gromwell</name>
    <name type="synonym">Lithospermum officinale var. erythrorhizon</name>
    <dbReference type="NCBI Taxonomy" id="34254"/>
    <lineage>
        <taxon>Eukaryota</taxon>
        <taxon>Viridiplantae</taxon>
        <taxon>Streptophyta</taxon>
        <taxon>Embryophyta</taxon>
        <taxon>Tracheophyta</taxon>
        <taxon>Spermatophyta</taxon>
        <taxon>Magnoliopsida</taxon>
        <taxon>eudicotyledons</taxon>
        <taxon>Gunneridae</taxon>
        <taxon>Pentapetalae</taxon>
        <taxon>asterids</taxon>
        <taxon>lamiids</taxon>
        <taxon>Boraginales</taxon>
        <taxon>Boraginaceae</taxon>
        <taxon>Boraginoideae</taxon>
        <taxon>Lithospermeae</taxon>
        <taxon>Lithospermum</taxon>
    </lineage>
</organism>
<feature type="domain" description="SMP" evidence="4">
    <location>
        <begin position="204"/>
        <end position="262"/>
    </location>
</feature>
<evidence type="ECO:0000313" key="6">
    <source>
        <dbReference type="Proteomes" id="UP001454036"/>
    </source>
</evidence>
<dbReference type="Pfam" id="PF04927">
    <property type="entry name" value="SMP"/>
    <property type="match status" value="3"/>
</dbReference>